<dbReference type="GO" id="GO:0005886">
    <property type="term" value="C:plasma membrane"/>
    <property type="evidence" value="ECO:0007669"/>
    <property type="project" value="TreeGrafter"/>
</dbReference>
<proteinExistence type="predicted"/>
<dbReference type="GO" id="GO:0015271">
    <property type="term" value="F:outward rectifier potassium channel activity"/>
    <property type="evidence" value="ECO:0007669"/>
    <property type="project" value="TreeGrafter"/>
</dbReference>
<dbReference type="EMBL" id="CAQQ02161152">
    <property type="status" value="NOT_ANNOTATED_CDS"/>
    <property type="molecule type" value="Genomic_DNA"/>
</dbReference>
<dbReference type="PANTHER" id="PTHR11003:SF142">
    <property type="entry name" value="POTASSIUM CHANNEL DOMAIN-CONTAINING PROTEIN"/>
    <property type="match status" value="1"/>
</dbReference>
<keyword evidence="11" id="KW-1185">Reference proteome</keyword>
<dbReference type="GO" id="GO:0030322">
    <property type="term" value="P:stabilization of membrane potential"/>
    <property type="evidence" value="ECO:0007669"/>
    <property type="project" value="TreeGrafter"/>
</dbReference>
<reference evidence="11" key="1">
    <citation type="submission" date="2013-02" db="EMBL/GenBank/DDBJ databases">
        <authorList>
            <person name="Hughes D."/>
        </authorList>
    </citation>
    <scope>NUCLEOTIDE SEQUENCE</scope>
    <source>
        <strain>Durham</strain>
        <strain evidence="11">NC isolate 2 -- Noor lab</strain>
    </source>
</reference>
<reference evidence="10" key="2">
    <citation type="submission" date="2015-06" db="UniProtKB">
        <authorList>
            <consortium name="EnsemblMetazoa"/>
        </authorList>
    </citation>
    <scope>IDENTIFICATION</scope>
</reference>
<dbReference type="SUPFAM" id="SSF81324">
    <property type="entry name" value="Voltage-gated potassium channels"/>
    <property type="match status" value="1"/>
</dbReference>
<dbReference type="STRING" id="36166.T1GUJ1"/>
<dbReference type="InterPro" id="IPR003280">
    <property type="entry name" value="2pore_dom_K_chnl"/>
</dbReference>
<evidence type="ECO:0000256" key="7">
    <source>
        <dbReference type="ARBA" id="ARBA00023303"/>
    </source>
</evidence>
<evidence type="ECO:0000256" key="5">
    <source>
        <dbReference type="ARBA" id="ARBA00023065"/>
    </source>
</evidence>
<evidence type="ECO:0000256" key="8">
    <source>
        <dbReference type="SAM" id="Phobius"/>
    </source>
</evidence>
<evidence type="ECO:0000256" key="1">
    <source>
        <dbReference type="ARBA" id="ARBA00004141"/>
    </source>
</evidence>
<feature type="transmembrane region" description="Helical" evidence="8">
    <location>
        <begin position="62"/>
        <end position="86"/>
    </location>
</feature>
<evidence type="ECO:0000313" key="11">
    <source>
        <dbReference type="Proteomes" id="UP000015102"/>
    </source>
</evidence>
<feature type="domain" description="Potassium channel" evidence="9">
    <location>
        <begin position="1"/>
        <end position="37"/>
    </location>
</feature>
<feature type="domain" description="Potassium channel" evidence="9">
    <location>
        <begin position="71"/>
        <end position="143"/>
    </location>
</feature>
<evidence type="ECO:0000256" key="6">
    <source>
        <dbReference type="ARBA" id="ARBA00023136"/>
    </source>
</evidence>
<dbReference type="HOGENOM" id="CLU_046907_0_0_1"/>
<keyword evidence="5" id="KW-0406">Ion transport</keyword>
<evidence type="ECO:0000256" key="3">
    <source>
        <dbReference type="ARBA" id="ARBA00022692"/>
    </source>
</evidence>
<evidence type="ECO:0000256" key="4">
    <source>
        <dbReference type="ARBA" id="ARBA00022989"/>
    </source>
</evidence>
<keyword evidence="2" id="KW-0813">Transport</keyword>
<dbReference type="InterPro" id="IPR013099">
    <property type="entry name" value="K_chnl_dom"/>
</dbReference>
<comment type="subcellular location">
    <subcellularLocation>
        <location evidence="1">Membrane</location>
        <topology evidence="1">Multi-pass membrane protein</topology>
    </subcellularLocation>
</comment>
<evidence type="ECO:0000259" key="9">
    <source>
        <dbReference type="Pfam" id="PF07885"/>
    </source>
</evidence>
<keyword evidence="6 8" id="KW-0472">Membrane</keyword>
<feature type="transmembrane region" description="Helical" evidence="8">
    <location>
        <begin position="92"/>
        <end position="112"/>
    </location>
</feature>
<protein>
    <recommendedName>
        <fullName evidence="9">Potassium channel domain-containing protein</fullName>
    </recommendedName>
</protein>
<sequence length="235" mass="26136">YGNIVPVTIGGRAFCICFAIIGIPFTLTVIADWGILFATAVSVLGKHIPKKPSIKNVIGKTWFYALAAVCFLCLYLAIGAGLLLLWEDDWTFFDGFYFCFITMTTIGFGDLVPTEKPNYMLLCTLYILIGLALTSTIIELVRRQYAQSWQKLQELSGPMADTLRRLQLQAGSGLDYASLQKVLTVSMPKWNTSSGNKKKDMAALEAITNAILKDINENQQQKQKIVQIIIYESSV</sequence>
<evidence type="ECO:0000256" key="2">
    <source>
        <dbReference type="ARBA" id="ARBA00022448"/>
    </source>
</evidence>
<dbReference type="PANTHER" id="PTHR11003">
    <property type="entry name" value="POTASSIUM CHANNEL, SUBFAMILY K"/>
    <property type="match status" value="1"/>
</dbReference>
<keyword evidence="4 8" id="KW-1133">Transmembrane helix</keyword>
<accession>T1GUJ1</accession>
<keyword evidence="7" id="KW-0407">Ion channel</keyword>
<evidence type="ECO:0000313" key="10">
    <source>
        <dbReference type="EnsemblMetazoa" id="MESCA007405-PA"/>
    </source>
</evidence>
<keyword evidence="3 8" id="KW-0812">Transmembrane</keyword>
<name>T1GUJ1_MEGSC</name>
<organism evidence="10 11">
    <name type="scientific">Megaselia scalaris</name>
    <name type="common">Humpbacked fly</name>
    <name type="synonym">Phora scalaris</name>
    <dbReference type="NCBI Taxonomy" id="36166"/>
    <lineage>
        <taxon>Eukaryota</taxon>
        <taxon>Metazoa</taxon>
        <taxon>Ecdysozoa</taxon>
        <taxon>Arthropoda</taxon>
        <taxon>Hexapoda</taxon>
        <taxon>Insecta</taxon>
        <taxon>Pterygota</taxon>
        <taxon>Neoptera</taxon>
        <taxon>Endopterygota</taxon>
        <taxon>Diptera</taxon>
        <taxon>Brachycera</taxon>
        <taxon>Muscomorpha</taxon>
        <taxon>Platypezoidea</taxon>
        <taxon>Phoridae</taxon>
        <taxon>Megaseliini</taxon>
        <taxon>Megaselia</taxon>
    </lineage>
</organism>
<dbReference type="Proteomes" id="UP000015102">
    <property type="component" value="Unassembled WGS sequence"/>
</dbReference>
<dbReference type="AlphaFoldDB" id="T1GUJ1"/>
<dbReference type="OMA" id="ADWGILF"/>
<dbReference type="EnsemblMetazoa" id="MESCA007405-RA">
    <property type="protein sequence ID" value="MESCA007405-PA"/>
    <property type="gene ID" value="MESCA007405"/>
</dbReference>
<feature type="transmembrane region" description="Helical" evidence="8">
    <location>
        <begin position="13"/>
        <end position="41"/>
    </location>
</feature>
<dbReference type="Gene3D" id="1.10.287.70">
    <property type="match status" value="1"/>
</dbReference>
<feature type="transmembrane region" description="Helical" evidence="8">
    <location>
        <begin position="119"/>
        <end position="138"/>
    </location>
</feature>
<dbReference type="GO" id="GO:0022841">
    <property type="term" value="F:potassium ion leak channel activity"/>
    <property type="evidence" value="ECO:0007669"/>
    <property type="project" value="TreeGrafter"/>
</dbReference>
<dbReference type="Pfam" id="PF07885">
    <property type="entry name" value="Ion_trans_2"/>
    <property type="match status" value="2"/>
</dbReference>